<dbReference type="SUPFAM" id="SSF46689">
    <property type="entry name" value="Homeodomain-like"/>
    <property type="match status" value="1"/>
</dbReference>
<keyword evidence="4" id="KW-0238">DNA-binding</keyword>
<evidence type="ECO:0000256" key="6">
    <source>
        <dbReference type="SAM" id="Coils"/>
    </source>
</evidence>
<evidence type="ECO:0000256" key="4">
    <source>
        <dbReference type="ARBA" id="ARBA00023125"/>
    </source>
</evidence>
<dbReference type="SUPFAM" id="SSF52540">
    <property type="entry name" value="P-loop containing nucleoside triphosphate hydrolases"/>
    <property type="match status" value="1"/>
</dbReference>
<keyword evidence="3" id="KW-0805">Transcription regulation</keyword>
<dbReference type="Proteomes" id="UP001165069">
    <property type="component" value="Unassembled WGS sequence"/>
</dbReference>
<dbReference type="PROSITE" id="PS50045">
    <property type="entry name" value="SIGMA54_INTERACT_4"/>
    <property type="match status" value="1"/>
</dbReference>
<accession>A0ABQ5QDB3</accession>
<dbReference type="InterPro" id="IPR002078">
    <property type="entry name" value="Sigma_54_int"/>
</dbReference>
<dbReference type="RefSeq" id="WP_285572720.1">
    <property type="nucleotide sequence ID" value="NZ_BSDE01000002.1"/>
</dbReference>
<dbReference type="PANTHER" id="PTHR32071">
    <property type="entry name" value="TRANSCRIPTIONAL REGULATORY PROTEIN"/>
    <property type="match status" value="1"/>
</dbReference>
<dbReference type="InterPro" id="IPR025944">
    <property type="entry name" value="Sigma_54_int_dom_CS"/>
</dbReference>
<dbReference type="Gene3D" id="3.40.50.300">
    <property type="entry name" value="P-loop containing nucleotide triphosphate hydrolases"/>
    <property type="match status" value="1"/>
</dbReference>
<feature type="domain" description="Sigma-54 factor interaction" evidence="7">
    <location>
        <begin position="200"/>
        <end position="429"/>
    </location>
</feature>
<evidence type="ECO:0000256" key="5">
    <source>
        <dbReference type="ARBA" id="ARBA00023163"/>
    </source>
</evidence>
<dbReference type="InterPro" id="IPR029016">
    <property type="entry name" value="GAF-like_dom_sf"/>
</dbReference>
<evidence type="ECO:0000256" key="3">
    <source>
        <dbReference type="ARBA" id="ARBA00023015"/>
    </source>
</evidence>
<dbReference type="SUPFAM" id="SSF55781">
    <property type="entry name" value="GAF domain-like"/>
    <property type="match status" value="1"/>
</dbReference>
<proteinExistence type="predicted"/>
<comment type="caution">
    <text evidence="8">The sequence shown here is derived from an EMBL/GenBank/DDBJ whole genome shotgun (WGS) entry which is preliminary data.</text>
</comment>
<dbReference type="SMART" id="SM00382">
    <property type="entry name" value="AAA"/>
    <property type="match status" value="1"/>
</dbReference>
<dbReference type="Gene3D" id="1.10.10.60">
    <property type="entry name" value="Homeodomain-like"/>
    <property type="match status" value="1"/>
</dbReference>
<feature type="coiled-coil region" evidence="6">
    <location>
        <begin position="170"/>
        <end position="197"/>
    </location>
</feature>
<reference evidence="8 9" key="1">
    <citation type="journal article" date="2023" name="Antonie Van Leeuwenhoek">
        <title>Mesoterricola silvestris gen. nov., sp. nov., Mesoterricola sediminis sp. nov., Geothrix oryzae sp. nov., Geothrix edaphica sp. nov., Geothrix rubra sp. nov., and Geothrix limicola sp. nov., six novel members of Acidobacteriota isolated from soils.</title>
        <authorList>
            <person name="Itoh H."/>
            <person name="Sugisawa Y."/>
            <person name="Mise K."/>
            <person name="Xu Z."/>
            <person name="Kuniyasu M."/>
            <person name="Ushijima N."/>
            <person name="Kawano K."/>
            <person name="Kobayashi E."/>
            <person name="Shiratori Y."/>
            <person name="Masuda Y."/>
            <person name="Senoo K."/>
        </authorList>
    </citation>
    <scope>NUCLEOTIDE SEQUENCE [LARGE SCALE GENOMIC DNA]</scope>
    <source>
        <strain evidence="8 9">Red804</strain>
    </source>
</reference>
<dbReference type="InterPro" id="IPR025662">
    <property type="entry name" value="Sigma_54_int_dom_ATP-bd_1"/>
</dbReference>
<dbReference type="InterPro" id="IPR002197">
    <property type="entry name" value="HTH_Fis"/>
</dbReference>
<dbReference type="InterPro" id="IPR003018">
    <property type="entry name" value="GAF"/>
</dbReference>
<organism evidence="8 9">
    <name type="scientific">Geothrix limicola</name>
    <dbReference type="NCBI Taxonomy" id="2927978"/>
    <lineage>
        <taxon>Bacteria</taxon>
        <taxon>Pseudomonadati</taxon>
        <taxon>Acidobacteriota</taxon>
        <taxon>Holophagae</taxon>
        <taxon>Holophagales</taxon>
        <taxon>Holophagaceae</taxon>
        <taxon>Geothrix</taxon>
    </lineage>
</organism>
<dbReference type="PROSITE" id="PS00675">
    <property type="entry name" value="SIGMA54_INTERACT_1"/>
    <property type="match status" value="1"/>
</dbReference>
<dbReference type="Gene3D" id="3.30.450.40">
    <property type="match status" value="1"/>
</dbReference>
<evidence type="ECO:0000313" key="8">
    <source>
        <dbReference type="EMBL" id="GLH72835.1"/>
    </source>
</evidence>
<dbReference type="CDD" id="cd00009">
    <property type="entry name" value="AAA"/>
    <property type="match status" value="1"/>
</dbReference>
<dbReference type="Pfam" id="PF01590">
    <property type="entry name" value="GAF"/>
    <property type="match status" value="1"/>
</dbReference>
<dbReference type="SMART" id="SM00065">
    <property type="entry name" value="GAF"/>
    <property type="match status" value="1"/>
</dbReference>
<name>A0ABQ5QDB3_9BACT</name>
<dbReference type="PRINTS" id="PR01590">
    <property type="entry name" value="HTHFIS"/>
</dbReference>
<keyword evidence="2" id="KW-0067">ATP-binding</keyword>
<dbReference type="InterPro" id="IPR027417">
    <property type="entry name" value="P-loop_NTPase"/>
</dbReference>
<evidence type="ECO:0000259" key="7">
    <source>
        <dbReference type="PROSITE" id="PS50045"/>
    </source>
</evidence>
<dbReference type="InterPro" id="IPR058031">
    <property type="entry name" value="AAA_lid_NorR"/>
</dbReference>
<gene>
    <name evidence="8" type="primary">nifA</name>
    <name evidence="8" type="ORF">GETHLI_13370</name>
</gene>
<dbReference type="PROSITE" id="PS00676">
    <property type="entry name" value="SIGMA54_INTERACT_2"/>
    <property type="match status" value="1"/>
</dbReference>
<dbReference type="Pfam" id="PF25601">
    <property type="entry name" value="AAA_lid_14"/>
    <property type="match status" value="1"/>
</dbReference>
<evidence type="ECO:0000256" key="1">
    <source>
        <dbReference type="ARBA" id="ARBA00022741"/>
    </source>
</evidence>
<keyword evidence="5" id="KW-0804">Transcription</keyword>
<dbReference type="EMBL" id="BSDE01000002">
    <property type="protein sequence ID" value="GLH72835.1"/>
    <property type="molecule type" value="Genomic_DNA"/>
</dbReference>
<protein>
    <submittedName>
        <fullName evidence="8">Sigma-54-dependent Fis family transcriptional regulator</fullName>
    </submittedName>
</protein>
<sequence>MPPSEDALRLAPLLELSQALAASDIRAALPRVLEILAEAFGALNGAIFLADEEGKGLRIEAARGLTQQAVARAHYKVGEGINGRVLASGKAVVLPQASQEPLFLDRTGVLKEQKRKKAELSFFCIPVFLDRRTAGTLCLTVPFDRHRDYDRDTKLLQIAASMVGLAMKVAKLVAADRQRLAEENQQLRQELRDRYDLRHLIGHSHAMQRVYEAVAQAAPSNTTVLIRGESGTGKELVAHALHYNSPRADKPFIKVSCGALPENLIESELFGYEPGAFTDARHQKKGRFELAHGGTLFLDEVGELSAATQVKLLRVLQEREFERLGGTSPVKVDVRLLAATHRDLEAAVRAGTFREDLYYRLHVFELFLPPLRERQADILLLADHFVEKISAAQGKDVRRISTSAIDMLTAYHWPGNVRELENAIERAILVAEGGVIHAHHLPPSLQTAEVSGTLPGSGLGEAVAAFEKDLLQDALKSARGNRSRAARLLQTTERILNYKIQKYGLEPERFRG</sequence>
<dbReference type="InterPro" id="IPR009057">
    <property type="entry name" value="Homeodomain-like_sf"/>
</dbReference>
<keyword evidence="1" id="KW-0547">Nucleotide-binding</keyword>
<dbReference type="Pfam" id="PF00158">
    <property type="entry name" value="Sigma54_activat"/>
    <property type="match status" value="1"/>
</dbReference>
<dbReference type="InterPro" id="IPR003593">
    <property type="entry name" value="AAA+_ATPase"/>
</dbReference>
<dbReference type="Gene3D" id="1.10.8.60">
    <property type="match status" value="1"/>
</dbReference>
<keyword evidence="6" id="KW-0175">Coiled coil</keyword>
<keyword evidence="9" id="KW-1185">Reference proteome</keyword>
<dbReference type="Pfam" id="PF02954">
    <property type="entry name" value="HTH_8"/>
    <property type="match status" value="1"/>
</dbReference>
<dbReference type="PROSITE" id="PS00688">
    <property type="entry name" value="SIGMA54_INTERACT_3"/>
    <property type="match status" value="1"/>
</dbReference>
<evidence type="ECO:0000256" key="2">
    <source>
        <dbReference type="ARBA" id="ARBA00022840"/>
    </source>
</evidence>
<dbReference type="InterPro" id="IPR025943">
    <property type="entry name" value="Sigma_54_int_dom_ATP-bd_2"/>
</dbReference>
<evidence type="ECO:0000313" key="9">
    <source>
        <dbReference type="Proteomes" id="UP001165069"/>
    </source>
</evidence>